<dbReference type="Gene3D" id="2.40.50.140">
    <property type="entry name" value="Nucleic acid-binding proteins"/>
    <property type="match status" value="1"/>
</dbReference>
<dbReference type="InterPro" id="IPR038763">
    <property type="entry name" value="DHH_sf"/>
</dbReference>
<gene>
    <name evidence="3" type="ORF">SAMN05192561_102184</name>
</gene>
<dbReference type="SUPFAM" id="SSF50249">
    <property type="entry name" value="Nucleic acid-binding proteins"/>
    <property type="match status" value="2"/>
</dbReference>
<dbReference type="InterPro" id="IPR012340">
    <property type="entry name" value="NA-bd_OB-fold"/>
</dbReference>
<dbReference type="GO" id="GO:0003676">
    <property type="term" value="F:nucleic acid binding"/>
    <property type="evidence" value="ECO:0007669"/>
    <property type="project" value="InterPro"/>
</dbReference>
<dbReference type="STRING" id="1267564.SAMN05192561_102184"/>
<sequence>MGSCIICGASVDGRICDSHEEDVVFDFRGNAPDELVSNRFYRGTVDGYADFGVFVDLAPGVTGLLHRSELDQRLESLEWEPGDAVFVQVKNVRDNGNVDLGWSIRQSIREFRGTLVQEDGTSRLPDDDDSDGDDAGDSNGDDAGDSDGDDVEDTTDEIDETGEANEDDTDEAHADAGAVGEGNGRSGDVAAAETETDAAENSAMSEIDAAEDPTANEETAGTETSGADETVETEATTGEKPTADGDQTDDEPAPTADYDRVRVETLTDRVSESVRIEGEVVSVRQTGGPTVFEVRDETGVVDVAAFVEAGVRAYPGVELGDIVRIDGEVERRREEIQLETEGLAVLEGADAEAVERRLAEALSDRARPDELDALVADEAVTALSEDVLDAAEAIRRAVLESRPIVVRHPATADGYVAGAAIERAALPLIREEHAKRDAVYHYFTRRPLEGSVYEMDDATTDVTRMLQDRDRHDEKLPLFVLVGTGSTVESADGIGLLDVYDAASVVIDAAVADPETRESVDTLVSPELADVDGDVDLSTGALSASLAATVNGDVHDDLRHLPAVSYWDGTPAAYADLAADAGYDADRVAELREAIALEAYYQSYEDKRELVEDLLFDDAGDLAVHVSEQFREKLETELATARENLHTEDVDGVRFTVLDTDAYTHRYDFPPTALLIETLHRRTHESDEVSVTLGIGTDELYLRSTADSSVREIAAAAAEIAPDADISTASVRDGTIEFLSGERDAVEDAVIAAVADLVSA</sequence>
<feature type="compositionally biased region" description="Acidic residues" evidence="1">
    <location>
        <begin position="126"/>
        <end position="170"/>
    </location>
</feature>
<proteinExistence type="predicted"/>
<dbReference type="Pfam" id="PF01336">
    <property type="entry name" value="tRNA_anti-codon"/>
    <property type="match status" value="1"/>
</dbReference>
<accession>A0A1H6ICW9</accession>
<dbReference type="RefSeq" id="WP_092816099.1">
    <property type="nucleotide sequence ID" value="NZ_FNWU01000002.1"/>
</dbReference>
<dbReference type="Proteomes" id="UP000199215">
    <property type="component" value="Unassembled WGS sequence"/>
</dbReference>
<dbReference type="Gene3D" id="2.40.50.1010">
    <property type="match status" value="1"/>
</dbReference>
<dbReference type="SMART" id="SM00316">
    <property type="entry name" value="S1"/>
    <property type="match status" value="1"/>
</dbReference>
<name>A0A1H6ICW9_9EURY</name>
<feature type="region of interest" description="Disordered" evidence="1">
    <location>
        <begin position="116"/>
        <end position="260"/>
    </location>
</feature>
<dbReference type="InterPro" id="IPR003029">
    <property type="entry name" value="S1_domain"/>
</dbReference>
<dbReference type="AlphaFoldDB" id="A0A1H6ICW9"/>
<dbReference type="CDD" id="cd04487">
    <property type="entry name" value="RecJ_OBF2_like"/>
    <property type="match status" value="1"/>
</dbReference>
<dbReference type="Pfam" id="PF00575">
    <property type="entry name" value="S1"/>
    <property type="match status" value="1"/>
</dbReference>
<dbReference type="PROSITE" id="PS50126">
    <property type="entry name" value="S1"/>
    <property type="match status" value="1"/>
</dbReference>
<organism evidence="3 4">
    <name type="scientific">Halopenitus malekzadehii</name>
    <dbReference type="NCBI Taxonomy" id="1267564"/>
    <lineage>
        <taxon>Archaea</taxon>
        <taxon>Methanobacteriati</taxon>
        <taxon>Methanobacteriota</taxon>
        <taxon>Stenosarchaea group</taxon>
        <taxon>Halobacteria</taxon>
        <taxon>Halobacteriales</taxon>
        <taxon>Haloferacaceae</taxon>
        <taxon>Halopenitus</taxon>
    </lineage>
</organism>
<dbReference type="EMBL" id="FNWU01000002">
    <property type="protein sequence ID" value="SEH46650.1"/>
    <property type="molecule type" value="Genomic_DNA"/>
</dbReference>
<feature type="compositionally biased region" description="Polar residues" evidence="1">
    <location>
        <begin position="216"/>
        <end position="227"/>
    </location>
</feature>
<evidence type="ECO:0000313" key="4">
    <source>
        <dbReference type="Proteomes" id="UP000199215"/>
    </source>
</evidence>
<dbReference type="OrthoDB" id="60224at2157"/>
<dbReference type="SUPFAM" id="SSF64182">
    <property type="entry name" value="DHH phosphoesterases"/>
    <property type="match status" value="1"/>
</dbReference>
<keyword evidence="3" id="KW-0269">Exonuclease</keyword>
<evidence type="ECO:0000313" key="3">
    <source>
        <dbReference type="EMBL" id="SEH46650.1"/>
    </source>
</evidence>
<protein>
    <submittedName>
        <fullName evidence="3">RecJ-like exonuclease, contains DnaJ-type Zn finger domain</fullName>
    </submittedName>
</protein>
<dbReference type="InterPro" id="IPR004365">
    <property type="entry name" value="NA-bd_OB_tRNA"/>
</dbReference>
<keyword evidence="4" id="KW-1185">Reference proteome</keyword>
<feature type="domain" description="S1 motif" evidence="2">
    <location>
        <begin position="38"/>
        <end position="105"/>
    </location>
</feature>
<keyword evidence="3" id="KW-0540">Nuclease</keyword>
<evidence type="ECO:0000256" key="1">
    <source>
        <dbReference type="SAM" id="MobiDB-lite"/>
    </source>
</evidence>
<reference evidence="3 4" key="1">
    <citation type="submission" date="2016-10" db="EMBL/GenBank/DDBJ databases">
        <authorList>
            <person name="de Groot N.N."/>
        </authorList>
    </citation>
    <scope>NUCLEOTIDE SEQUENCE [LARGE SCALE GENOMIC DNA]</scope>
    <source>
        <strain evidence="3 4">IBRC-M10418</strain>
    </source>
</reference>
<dbReference type="GO" id="GO:0004527">
    <property type="term" value="F:exonuclease activity"/>
    <property type="evidence" value="ECO:0007669"/>
    <property type="project" value="UniProtKB-KW"/>
</dbReference>
<evidence type="ECO:0000259" key="2">
    <source>
        <dbReference type="PROSITE" id="PS50126"/>
    </source>
</evidence>
<keyword evidence="3" id="KW-0378">Hydrolase</keyword>